<sequence>MPILRQWNDLAELMPTVESALRDVVTIGVDMVTEGLELDDHSHRKAELLFGLSGVFRCEVEGGIWIVPPQSALWVPGGMVHRITASGNIDSYATFVQPAADANLPTTCCTIAVSPLLRELIVRSAQFPADHEVDGIESGVAALLLHEVSTAPLGNLHLPMPTDPRLRSIFQDMMMDPADRGTLESWAKRAGLSVRSLERVIAAETGMSFGRWRQQLSIILAVQWLASGASVKQVAGDLGYENVSSFVTMFRKALGVSPARYMAERSSRH</sequence>
<keyword evidence="4" id="KW-0804">Transcription</keyword>
<keyword evidence="2" id="KW-0238">DNA-binding</keyword>
<name>A0ABU0F9I8_9HYPH</name>
<dbReference type="PANTHER" id="PTHR11019:SF199">
    <property type="entry name" value="HTH-TYPE TRANSCRIPTIONAL REGULATOR NIMR"/>
    <property type="match status" value="1"/>
</dbReference>
<dbReference type="InterPro" id="IPR009057">
    <property type="entry name" value="Homeodomain-like_sf"/>
</dbReference>
<dbReference type="InterPro" id="IPR003313">
    <property type="entry name" value="AraC-bd"/>
</dbReference>
<evidence type="ECO:0000313" key="6">
    <source>
        <dbReference type="EMBL" id="MDQ0391282.1"/>
    </source>
</evidence>
<dbReference type="EMBL" id="JAUSVK010000001">
    <property type="protein sequence ID" value="MDQ0391282.1"/>
    <property type="molecule type" value="Genomic_DNA"/>
</dbReference>
<accession>A0ABU0F9I8</accession>
<keyword evidence="7" id="KW-1185">Reference proteome</keyword>
<dbReference type="InterPro" id="IPR014710">
    <property type="entry name" value="RmlC-like_jellyroll"/>
</dbReference>
<dbReference type="Gene3D" id="1.10.10.60">
    <property type="entry name" value="Homeodomain-like"/>
    <property type="match status" value="1"/>
</dbReference>
<evidence type="ECO:0000256" key="2">
    <source>
        <dbReference type="ARBA" id="ARBA00023125"/>
    </source>
</evidence>
<evidence type="ECO:0000259" key="5">
    <source>
        <dbReference type="PROSITE" id="PS01124"/>
    </source>
</evidence>
<organism evidence="6 7">
    <name type="scientific">Labrys monachus</name>
    <dbReference type="NCBI Taxonomy" id="217067"/>
    <lineage>
        <taxon>Bacteria</taxon>
        <taxon>Pseudomonadati</taxon>
        <taxon>Pseudomonadota</taxon>
        <taxon>Alphaproteobacteria</taxon>
        <taxon>Hyphomicrobiales</taxon>
        <taxon>Xanthobacteraceae</taxon>
        <taxon>Labrys</taxon>
    </lineage>
</organism>
<keyword evidence="3" id="KW-0010">Activator</keyword>
<dbReference type="PANTHER" id="PTHR11019">
    <property type="entry name" value="HTH-TYPE TRANSCRIPTIONAL REGULATOR NIMR"/>
    <property type="match status" value="1"/>
</dbReference>
<dbReference type="Pfam" id="PF02311">
    <property type="entry name" value="AraC_binding"/>
    <property type="match status" value="1"/>
</dbReference>
<dbReference type="CDD" id="cd06124">
    <property type="entry name" value="cupin_NimR-like_N"/>
    <property type="match status" value="1"/>
</dbReference>
<dbReference type="InterPro" id="IPR018060">
    <property type="entry name" value="HTH_AraC"/>
</dbReference>
<dbReference type="InterPro" id="IPR011051">
    <property type="entry name" value="RmlC_Cupin_sf"/>
</dbReference>
<evidence type="ECO:0000256" key="4">
    <source>
        <dbReference type="ARBA" id="ARBA00023163"/>
    </source>
</evidence>
<proteinExistence type="predicted"/>
<dbReference type="Proteomes" id="UP001237448">
    <property type="component" value="Unassembled WGS sequence"/>
</dbReference>
<keyword evidence="1" id="KW-0805">Transcription regulation</keyword>
<comment type="caution">
    <text evidence="6">The sequence shown here is derived from an EMBL/GenBank/DDBJ whole genome shotgun (WGS) entry which is preliminary data.</text>
</comment>
<dbReference type="SUPFAM" id="SSF51182">
    <property type="entry name" value="RmlC-like cupins"/>
    <property type="match status" value="1"/>
</dbReference>
<dbReference type="SUPFAM" id="SSF46689">
    <property type="entry name" value="Homeodomain-like"/>
    <property type="match status" value="1"/>
</dbReference>
<evidence type="ECO:0000256" key="3">
    <source>
        <dbReference type="ARBA" id="ARBA00023159"/>
    </source>
</evidence>
<dbReference type="Gene3D" id="2.60.120.10">
    <property type="entry name" value="Jelly Rolls"/>
    <property type="match status" value="1"/>
</dbReference>
<dbReference type="Pfam" id="PF12833">
    <property type="entry name" value="HTH_18"/>
    <property type="match status" value="1"/>
</dbReference>
<reference evidence="6 7" key="1">
    <citation type="submission" date="2023-07" db="EMBL/GenBank/DDBJ databases">
        <title>Genomic Encyclopedia of Type Strains, Phase IV (KMG-IV): sequencing the most valuable type-strain genomes for metagenomic binning, comparative biology and taxonomic classification.</title>
        <authorList>
            <person name="Goeker M."/>
        </authorList>
    </citation>
    <scope>NUCLEOTIDE SEQUENCE [LARGE SCALE GENOMIC DNA]</scope>
    <source>
        <strain evidence="6 7">DSM 5896</strain>
    </source>
</reference>
<dbReference type="InterPro" id="IPR020449">
    <property type="entry name" value="Tscrpt_reg_AraC-type_HTH"/>
</dbReference>
<evidence type="ECO:0000256" key="1">
    <source>
        <dbReference type="ARBA" id="ARBA00023015"/>
    </source>
</evidence>
<dbReference type="PROSITE" id="PS01124">
    <property type="entry name" value="HTH_ARAC_FAMILY_2"/>
    <property type="match status" value="1"/>
</dbReference>
<evidence type="ECO:0000313" key="7">
    <source>
        <dbReference type="Proteomes" id="UP001237448"/>
    </source>
</evidence>
<gene>
    <name evidence="6" type="ORF">J3R73_001074</name>
</gene>
<feature type="domain" description="HTH araC/xylS-type" evidence="5">
    <location>
        <begin position="164"/>
        <end position="264"/>
    </location>
</feature>
<dbReference type="RefSeq" id="WP_307423336.1">
    <property type="nucleotide sequence ID" value="NZ_JAUSVK010000001.1"/>
</dbReference>
<dbReference type="PRINTS" id="PR00032">
    <property type="entry name" value="HTHARAC"/>
</dbReference>
<dbReference type="SMART" id="SM00342">
    <property type="entry name" value="HTH_ARAC"/>
    <property type="match status" value="1"/>
</dbReference>
<protein>
    <submittedName>
        <fullName evidence="6">AraC-like DNA-binding protein</fullName>
    </submittedName>
</protein>